<dbReference type="PRINTS" id="PR00455">
    <property type="entry name" value="HTHTETR"/>
</dbReference>
<evidence type="ECO:0000259" key="6">
    <source>
        <dbReference type="PROSITE" id="PS50977"/>
    </source>
</evidence>
<feature type="DNA-binding region" description="H-T-H motif" evidence="4">
    <location>
        <begin position="87"/>
        <end position="106"/>
    </location>
</feature>
<sequence length="279" mass="31104">MALSRRNMSTNLWLAANQTMPRETSPREGLLQSQLAKNDAATQALPFSEPGVDSGKRALTVRGRNAVARILKCATDMFVAEGYGGMSMRKVASSAGIALSNLQHYFPTLEALFVALMRQAISEYSDTYDSVRHDPSLTPEERLEKVVRLLIEDDKQPRTQSLFINMWALAQTHDFARQIMEEAYIYQRRWIRGFVEAVNPDLPTLELSCRAALITCQIEGLLVLIPQRNRFPSDIRGIEDEAVRAIMALARAESSRGTTTRGKSLKSVERNPTFPASGG</sequence>
<dbReference type="KEGG" id="tvl:FAZ95_14190"/>
<dbReference type="Pfam" id="PF00440">
    <property type="entry name" value="TetR_N"/>
    <property type="match status" value="1"/>
</dbReference>
<proteinExistence type="predicted"/>
<name>A0A4P8IMM9_9BURK</name>
<dbReference type="OrthoDB" id="8586619at2"/>
<protein>
    <submittedName>
        <fullName evidence="7">TetR/AcrR family transcriptional regulator</fullName>
    </submittedName>
</protein>
<dbReference type="PANTHER" id="PTHR30055">
    <property type="entry name" value="HTH-TYPE TRANSCRIPTIONAL REGULATOR RUTR"/>
    <property type="match status" value="1"/>
</dbReference>
<dbReference type="GO" id="GO:0000976">
    <property type="term" value="F:transcription cis-regulatory region binding"/>
    <property type="evidence" value="ECO:0007669"/>
    <property type="project" value="TreeGrafter"/>
</dbReference>
<organism evidence="7 8">
    <name type="scientific">Trinickia violacea</name>
    <dbReference type="NCBI Taxonomy" id="2571746"/>
    <lineage>
        <taxon>Bacteria</taxon>
        <taxon>Pseudomonadati</taxon>
        <taxon>Pseudomonadota</taxon>
        <taxon>Betaproteobacteria</taxon>
        <taxon>Burkholderiales</taxon>
        <taxon>Burkholderiaceae</taxon>
        <taxon>Trinickia</taxon>
    </lineage>
</organism>
<reference evidence="7 8" key="1">
    <citation type="submission" date="2019-05" db="EMBL/GenBank/DDBJ databases">
        <title>Burkholderia sp. DHOD12, isolated from subtropical forest soil.</title>
        <authorList>
            <person name="Gao Z.-H."/>
            <person name="Qiu L.-H."/>
        </authorList>
    </citation>
    <scope>NUCLEOTIDE SEQUENCE [LARGE SCALE GENOMIC DNA]</scope>
    <source>
        <strain evidence="7 8">DHOD12</strain>
    </source>
</reference>
<keyword evidence="3" id="KW-0804">Transcription</keyword>
<evidence type="ECO:0000313" key="7">
    <source>
        <dbReference type="EMBL" id="QCP50228.1"/>
    </source>
</evidence>
<feature type="region of interest" description="Disordered" evidence="5">
    <location>
        <begin position="254"/>
        <end position="279"/>
    </location>
</feature>
<dbReference type="InterPro" id="IPR036271">
    <property type="entry name" value="Tet_transcr_reg_TetR-rel_C_sf"/>
</dbReference>
<gene>
    <name evidence="7" type="ORF">FAZ95_14190</name>
</gene>
<evidence type="ECO:0000256" key="1">
    <source>
        <dbReference type="ARBA" id="ARBA00023015"/>
    </source>
</evidence>
<dbReference type="AlphaFoldDB" id="A0A4P8IMM9"/>
<evidence type="ECO:0000256" key="2">
    <source>
        <dbReference type="ARBA" id="ARBA00023125"/>
    </source>
</evidence>
<dbReference type="InterPro" id="IPR001647">
    <property type="entry name" value="HTH_TetR"/>
</dbReference>
<evidence type="ECO:0000256" key="4">
    <source>
        <dbReference type="PROSITE-ProRule" id="PRU00335"/>
    </source>
</evidence>
<dbReference type="SUPFAM" id="SSF48498">
    <property type="entry name" value="Tetracyclin repressor-like, C-terminal domain"/>
    <property type="match status" value="1"/>
</dbReference>
<dbReference type="PROSITE" id="PS50977">
    <property type="entry name" value="HTH_TETR_2"/>
    <property type="match status" value="1"/>
</dbReference>
<dbReference type="EMBL" id="CP040077">
    <property type="protein sequence ID" value="QCP50228.1"/>
    <property type="molecule type" value="Genomic_DNA"/>
</dbReference>
<evidence type="ECO:0000256" key="5">
    <source>
        <dbReference type="SAM" id="MobiDB-lite"/>
    </source>
</evidence>
<accession>A0A4P8IMM9</accession>
<feature type="domain" description="HTH tetR-type" evidence="6">
    <location>
        <begin position="64"/>
        <end position="124"/>
    </location>
</feature>
<keyword evidence="2 4" id="KW-0238">DNA-binding</keyword>
<keyword evidence="1" id="KW-0805">Transcription regulation</keyword>
<dbReference type="Gene3D" id="1.10.357.10">
    <property type="entry name" value="Tetracycline Repressor, domain 2"/>
    <property type="match status" value="1"/>
</dbReference>
<keyword evidence="8" id="KW-1185">Reference proteome</keyword>
<dbReference type="PANTHER" id="PTHR30055:SF234">
    <property type="entry name" value="HTH-TYPE TRANSCRIPTIONAL REGULATOR BETI"/>
    <property type="match status" value="1"/>
</dbReference>
<dbReference type="InterPro" id="IPR009057">
    <property type="entry name" value="Homeodomain-like_sf"/>
</dbReference>
<dbReference type="InterPro" id="IPR050109">
    <property type="entry name" value="HTH-type_TetR-like_transc_reg"/>
</dbReference>
<dbReference type="Proteomes" id="UP000298656">
    <property type="component" value="Chromosome 1"/>
</dbReference>
<evidence type="ECO:0000256" key="3">
    <source>
        <dbReference type="ARBA" id="ARBA00023163"/>
    </source>
</evidence>
<evidence type="ECO:0000313" key="8">
    <source>
        <dbReference type="Proteomes" id="UP000298656"/>
    </source>
</evidence>
<dbReference type="SUPFAM" id="SSF46689">
    <property type="entry name" value="Homeodomain-like"/>
    <property type="match status" value="1"/>
</dbReference>
<dbReference type="GO" id="GO:0003700">
    <property type="term" value="F:DNA-binding transcription factor activity"/>
    <property type="evidence" value="ECO:0007669"/>
    <property type="project" value="TreeGrafter"/>
</dbReference>